<dbReference type="Pfam" id="PF11066">
    <property type="entry name" value="DUF2867"/>
    <property type="match status" value="1"/>
</dbReference>
<keyword evidence="2" id="KW-1185">Reference proteome</keyword>
<name>A0A2R4MAR8_9HYPH</name>
<evidence type="ECO:0008006" key="3">
    <source>
        <dbReference type="Google" id="ProtNLM"/>
    </source>
</evidence>
<evidence type="ECO:0000313" key="2">
    <source>
        <dbReference type="Proteomes" id="UP000258927"/>
    </source>
</evidence>
<dbReference type="AlphaFoldDB" id="A0A2R4MAR8"/>
<dbReference type="EMBL" id="CP021330">
    <property type="protein sequence ID" value="AVX03044.1"/>
    <property type="molecule type" value="Genomic_DNA"/>
</dbReference>
<accession>A0A2R4MAR8</accession>
<sequence length="169" mass="19569">MRAKADRLPLSAKLHEHIRSGDFVDCFSIELGEKGTKLSIDDLARSLATTPPKWAQFLLYLRNILVKPFGLRTEFDGAQTKMGECQPGELINFFRIYHRDNNEILMGDDDKHLDYRVSVYRSPSRPSKLYAATWVRRHNWLGHTYLFLIKPFHKMIVRSMVTGGMRTLG</sequence>
<gene>
    <name evidence="1" type="ORF">MXMO3_00498</name>
</gene>
<dbReference type="RefSeq" id="WP_117394827.1">
    <property type="nucleotide sequence ID" value="NZ_CP021330.1"/>
</dbReference>
<organism evidence="1 2">
    <name type="scientific">Maritalea myrionectae</name>
    <dbReference type="NCBI Taxonomy" id="454601"/>
    <lineage>
        <taxon>Bacteria</taxon>
        <taxon>Pseudomonadati</taxon>
        <taxon>Pseudomonadota</taxon>
        <taxon>Alphaproteobacteria</taxon>
        <taxon>Hyphomicrobiales</taxon>
        <taxon>Devosiaceae</taxon>
        <taxon>Maritalea</taxon>
    </lineage>
</organism>
<dbReference type="STRING" id="1122213.GCA_000423365_03210"/>
<reference evidence="1 2" key="1">
    <citation type="submission" date="2017-05" db="EMBL/GenBank/DDBJ databases">
        <title>Genome Analysis of Maritalea myrionectae HL2708#5.</title>
        <authorList>
            <consortium name="Cotde Inc.-PKNU"/>
            <person name="Jang D."/>
            <person name="Oh H.-M."/>
        </authorList>
    </citation>
    <scope>NUCLEOTIDE SEQUENCE [LARGE SCALE GENOMIC DNA]</scope>
    <source>
        <strain evidence="1 2">HL2708#5</strain>
    </source>
</reference>
<proteinExistence type="predicted"/>
<dbReference type="KEGG" id="mmyr:MXMO3_00498"/>
<dbReference type="InterPro" id="IPR021295">
    <property type="entry name" value="DUF2867"/>
</dbReference>
<dbReference type="Proteomes" id="UP000258927">
    <property type="component" value="Chromosome"/>
</dbReference>
<evidence type="ECO:0000313" key="1">
    <source>
        <dbReference type="EMBL" id="AVX03044.1"/>
    </source>
</evidence>
<protein>
    <recommendedName>
        <fullName evidence="3">DUF2867 domain-containing protein</fullName>
    </recommendedName>
</protein>